<dbReference type="PANTHER" id="PTHR43095">
    <property type="entry name" value="SUGAR KINASE"/>
    <property type="match status" value="1"/>
</dbReference>
<dbReference type="InterPro" id="IPR043129">
    <property type="entry name" value="ATPase_NBD"/>
</dbReference>
<evidence type="ECO:0000256" key="1">
    <source>
        <dbReference type="ARBA" id="ARBA00009156"/>
    </source>
</evidence>
<evidence type="ECO:0000256" key="2">
    <source>
        <dbReference type="ARBA" id="ARBA00022679"/>
    </source>
</evidence>
<dbReference type="Gene3D" id="3.30.420.40">
    <property type="match status" value="2"/>
</dbReference>
<dbReference type="Proteomes" id="UP000675994">
    <property type="component" value="Chromosome"/>
</dbReference>
<sequence length="469" mass="52897">MSETKHIAIDFGASSGRVILGTFDGRKVELEEVYRFANTPVEMNGVLYWDFPKLFQEIKNGLKAVSRITTEVESLAIDTWGVDFGYIDQNGHLLLLPKNYRNETKLKYQEVIYNRLSELEFYEETGVLPSSINSYVQLYADLQEHPWLKETVAHVLFMPDLFNYFLTQQTNVNYAIASTSGLLSTEQKWSTKVLETLGIPQHWFQQTDMTLHTILGPLTPSLAKETGLKDLQVIASAGHDTAASILTVASDAIFISCGTWSVIGIQLESPIISEAAYEHRITNEGTSEGYIKCLKNLNALWVLQELQRYWSEQGHLYSYNELVKSAVTCKIDSYIDVEDPIFLKHENMHELIRQHLIATGQRIPDGVGEWTRVVIQSIALNYQRTISAIEKLSGRHYDKVHMVGGGIQNRLLCQLTADFTNKEVITGPIEASAMGNILGQLLTLKRIDKSAVKQVIDTSVELTSYQPNE</sequence>
<name>A0AAQ0D7A9_9STAP</name>
<dbReference type="Pfam" id="PF00370">
    <property type="entry name" value="FGGY_N"/>
    <property type="match status" value="1"/>
</dbReference>
<dbReference type="SUPFAM" id="SSF53067">
    <property type="entry name" value="Actin-like ATPase domain"/>
    <property type="match status" value="2"/>
</dbReference>
<evidence type="ECO:0000256" key="3">
    <source>
        <dbReference type="ARBA" id="ARBA00022741"/>
    </source>
</evidence>
<keyword evidence="3" id="KW-0547">Nucleotide-binding</keyword>
<proteinExistence type="inferred from homology"/>
<evidence type="ECO:0000256" key="4">
    <source>
        <dbReference type="ARBA" id="ARBA00022777"/>
    </source>
</evidence>
<evidence type="ECO:0000256" key="5">
    <source>
        <dbReference type="ARBA" id="ARBA00022840"/>
    </source>
</evidence>
<keyword evidence="2" id="KW-0808">Transferase</keyword>
<dbReference type="RefSeq" id="WP_212575102.1">
    <property type="nucleotide sequence ID" value="NZ_CP063367.1"/>
</dbReference>
<evidence type="ECO:0000313" key="10">
    <source>
        <dbReference type="Proteomes" id="UP000675994"/>
    </source>
</evidence>
<keyword evidence="4" id="KW-0418">Kinase</keyword>
<evidence type="ECO:0000259" key="8">
    <source>
        <dbReference type="Pfam" id="PF02782"/>
    </source>
</evidence>
<dbReference type="GO" id="GO:0019301">
    <property type="term" value="P:rhamnose catabolic process"/>
    <property type="evidence" value="ECO:0007669"/>
    <property type="project" value="InterPro"/>
</dbReference>
<dbReference type="GO" id="GO:0008993">
    <property type="term" value="F:rhamnulokinase activity"/>
    <property type="evidence" value="ECO:0007669"/>
    <property type="project" value="InterPro"/>
</dbReference>
<evidence type="ECO:0000313" key="9">
    <source>
        <dbReference type="EMBL" id="QUM69758.1"/>
    </source>
</evidence>
<dbReference type="AlphaFoldDB" id="A0AAQ0D7A9"/>
<dbReference type="Pfam" id="PF02782">
    <property type="entry name" value="FGGY_C"/>
    <property type="match status" value="1"/>
</dbReference>
<feature type="domain" description="Carbohydrate kinase FGGY C-terminal" evidence="8">
    <location>
        <begin position="255"/>
        <end position="440"/>
    </location>
</feature>
<dbReference type="InterPro" id="IPR050406">
    <property type="entry name" value="FGGY_Carb_Kinase"/>
</dbReference>
<reference evidence="9" key="1">
    <citation type="journal article" date="2021" name="Front. Microbiol.">
        <title>Presence and Characterization of a Novel cfr-Carrying Tn558 Transposon Derivative in Staphylococcus delphini Isolated From Retail Food.</title>
        <authorList>
            <person name="Zhang F."/>
            <person name="Wu S."/>
            <person name="Huang J."/>
            <person name="Yang R."/>
            <person name="Zhang J."/>
            <person name="Lei T."/>
            <person name="Dai J."/>
            <person name="Ding Y."/>
            <person name="Xue L."/>
            <person name="Wang J."/>
            <person name="Chen M."/>
            <person name="Wu Q."/>
        </authorList>
    </citation>
    <scope>NUCLEOTIDE SEQUENCE</scope>
    <source>
        <strain evidence="9">2794-1</strain>
    </source>
</reference>
<evidence type="ECO:0000256" key="6">
    <source>
        <dbReference type="ARBA" id="ARBA00023308"/>
    </source>
</evidence>
<dbReference type="GO" id="GO:0005524">
    <property type="term" value="F:ATP binding"/>
    <property type="evidence" value="ECO:0007669"/>
    <property type="project" value="UniProtKB-KW"/>
</dbReference>
<evidence type="ECO:0000259" key="7">
    <source>
        <dbReference type="Pfam" id="PF00370"/>
    </source>
</evidence>
<dbReference type="EMBL" id="CP063367">
    <property type="protein sequence ID" value="QUM69758.1"/>
    <property type="molecule type" value="Genomic_DNA"/>
</dbReference>
<gene>
    <name evidence="9" type="ORF">IPU22_02080</name>
</gene>
<dbReference type="InterPro" id="IPR013449">
    <property type="entry name" value="Rhamnulokinase"/>
</dbReference>
<feature type="domain" description="Carbohydrate kinase FGGY N-terminal" evidence="7">
    <location>
        <begin position="7"/>
        <end position="246"/>
    </location>
</feature>
<comment type="similarity">
    <text evidence="1">Belongs to the FGGY kinase family.</text>
</comment>
<keyword evidence="6" id="KW-0684">Rhamnose metabolism</keyword>
<organism evidence="9 10">
    <name type="scientific">Staphylococcus delphini</name>
    <dbReference type="NCBI Taxonomy" id="53344"/>
    <lineage>
        <taxon>Bacteria</taxon>
        <taxon>Bacillati</taxon>
        <taxon>Bacillota</taxon>
        <taxon>Bacilli</taxon>
        <taxon>Bacillales</taxon>
        <taxon>Staphylococcaceae</taxon>
        <taxon>Staphylococcus</taxon>
        <taxon>Staphylococcus intermedius group</taxon>
    </lineage>
</organism>
<dbReference type="InterPro" id="IPR018484">
    <property type="entry name" value="FGGY_N"/>
</dbReference>
<keyword evidence="5" id="KW-0067">ATP-binding</keyword>
<protein>
    <submittedName>
        <fullName evidence="9">Rhamnulokinase</fullName>
    </submittedName>
</protein>
<accession>A0AAQ0D7A9</accession>
<dbReference type="CDD" id="cd07771">
    <property type="entry name" value="ASKHA_NBD_FGGY_RhaB-like"/>
    <property type="match status" value="1"/>
</dbReference>
<dbReference type="InterPro" id="IPR018485">
    <property type="entry name" value="FGGY_C"/>
</dbReference>